<accession>A0A7R9LW34</accession>
<dbReference type="EC" id="2.7.7.6" evidence="2"/>
<sequence>MTFSGQIKGMNRQSMDGVSPIQAMTFETTTTFLKNAALIGLTDDLSSPSARIVVGRPSVVGTGIVETLCNPVLVTGTKPNQTFGSVIQSSKWKSNRNSGFKRKFNLNKLGETPLNKRIKFSL</sequence>
<name>A0A7R9LW34_9ACAR</name>
<keyword evidence="8" id="KW-1185">Reference proteome</keyword>
<evidence type="ECO:0000256" key="4">
    <source>
        <dbReference type="ARBA" id="ARBA00022679"/>
    </source>
</evidence>
<keyword evidence="6" id="KW-0804">Transcription</keyword>
<dbReference type="PANTHER" id="PTHR19376:SF11">
    <property type="entry name" value="DNA-DIRECTED RNA POLYMERASE I SUBUNIT RPA1"/>
    <property type="match status" value="1"/>
</dbReference>
<evidence type="ECO:0000256" key="1">
    <source>
        <dbReference type="ARBA" id="ARBA00006460"/>
    </source>
</evidence>
<comment type="similarity">
    <text evidence="1">Belongs to the RNA polymerase beta' chain family.</text>
</comment>
<dbReference type="OrthoDB" id="270392at2759"/>
<evidence type="ECO:0000256" key="2">
    <source>
        <dbReference type="ARBA" id="ARBA00012418"/>
    </source>
</evidence>
<evidence type="ECO:0000313" key="7">
    <source>
        <dbReference type="EMBL" id="CAD7649017.1"/>
    </source>
</evidence>
<dbReference type="EMBL" id="CAJPIZ010045805">
    <property type="protein sequence ID" value="CAG2122264.1"/>
    <property type="molecule type" value="Genomic_DNA"/>
</dbReference>
<gene>
    <name evidence="7" type="ORF">OSB1V03_LOCUS22210</name>
</gene>
<dbReference type="SUPFAM" id="SSF64484">
    <property type="entry name" value="beta and beta-prime subunits of DNA dependent RNA-polymerase"/>
    <property type="match status" value="1"/>
</dbReference>
<dbReference type="GO" id="GO:0006351">
    <property type="term" value="P:DNA-templated transcription"/>
    <property type="evidence" value="ECO:0007669"/>
    <property type="project" value="InterPro"/>
</dbReference>
<dbReference type="GO" id="GO:0005736">
    <property type="term" value="C:RNA polymerase I complex"/>
    <property type="evidence" value="ECO:0007669"/>
    <property type="project" value="TreeGrafter"/>
</dbReference>
<dbReference type="Gene3D" id="1.10.150.390">
    <property type="match status" value="1"/>
</dbReference>
<dbReference type="PANTHER" id="PTHR19376">
    <property type="entry name" value="DNA-DIRECTED RNA POLYMERASE"/>
    <property type="match status" value="1"/>
</dbReference>
<keyword evidence="3" id="KW-0240">DNA-directed RNA polymerase</keyword>
<proteinExistence type="inferred from homology"/>
<dbReference type="EMBL" id="OC900380">
    <property type="protein sequence ID" value="CAD7649017.1"/>
    <property type="molecule type" value="Genomic_DNA"/>
</dbReference>
<dbReference type="GO" id="GO:0003899">
    <property type="term" value="F:DNA-directed RNA polymerase activity"/>
    <property type="evidence" value="ECO:0007669"/>
    <property type="project" value="UniProtKB-EC"/>
</dbReference>
<reference evidence="7" key="1">
    <citation type="submission" date="2020-11" db="EMBL/GenBank/DDBJ databases">
        <authorList>
            <person name="Tran Van P."/>
        </authorList>
    </citation>
    <scope>NUCLEOTIDE SEQUENCE</scope>
</reference>
<evidence type="ECO:0000313" key="8">
    <source>
        <dbReference type="Proteomes" id="UP000759131"/>
    </source>
</evidence>
<dbReference type="InterPro" id="IPR045867">
    <property type="entry name" value="DNA-dir_RpoC_beta_prime"/>
</dbReference>
<organism evidence="7">
    <name type="scientific">Medioppia subpectinata</name>
    <dbReference type="NCBI Taxonomy" id="1979941"/>
    <lineage>
        <taxon>Eukaryota</taxon>
        <taxon>Metazoa</taxon>
        <taxon>Ecdysozoa</taxon>
        <taxon>Arthropoda</taxon>
        <taxon>Chelicerata</taxon>
        <taxon>Arachnida</taxon>
        <taxon>Acari</taxon>
        <taxon>Acariformes</taxon>
        <taxon>Sarcoptiformes</taxon>
        <taxon>Oribatida</taxon>
        <taxon>Brachypylina</taxon>
        <taxon>Oppioidea</taxon>
        <taxon>Oppiidae</taxon>
        <taxon>Medioppia</taxon>
    </lineage>
</organism>
<evidence type="ECO:0000256" key="3">
    <source>
        <dbReference type="ARBA" id="ARBA00022478"/>
    </source>
</evidence>
<protein>
    <recommendedName>
        <fullName evidence="2">DNA-directed RNA polymerase</fullName>
        <ecNumber evidence="2">2.7.7.6</ecNumber>
    </recommendedName>
</protein>
<keyword evidence="5" id="KW-0548">Nucleotidyltransferase</keyword>
<dbReference type="AlphaFoldDB" id="A0A7R9LW34"/>
<dbReference type="Proteomes" id="UP000759131">
    <property type="component" value="Unassembled WGS sequence"/>
</dbReference>
<evidence type="ECO:0000256" key="5">
    <source>
        <dbReference type="ARBA" id="ARBA00022695"/>
    </source>
</evidence>
<keyword evidence="4" id="KW-0808">Transferase</keyword>
<evidence type="ECO:0000256" key="6">
    <source>
        <dbReference type="ARBA" id="ARBA00023163"/>
    </source>
</evidence>